<reference evidence="6" key="1">
    <citation type="journal article" date="2020" name="mSystems">
        <title>Genome- and Community-Level Interaction Insights into Carbon Utilization and Element Cycling Functions of Hydrothermarchaeota in Hydrothermal Sediment.</title>
        <authorList>
            <person name="Zhou Z."/>
            <person name="Liu Y."/>
            <person name="Xu W."/>
            <person name="Pan J."/>
            <person name="Luo Z.H."/>
            <person name="Li M."/>
        </authorList>
    </citation>
    <scope>NUCLEOTIDE SEQUENCE [LARGE SCALE GENOMIC DNA]</scope>
    <source>
        <strain evidence="6">SpSt-123</strain>
    </source>
</reference>
<feature type="binding site" evidence="5">
    <location>
        <position position="30"/>
    </location>
    <ligand>
        <name>Zn(2+)</name>
        <dbReference type="ChEBI" id="CHEBI:29105"/>
    </ligand>
</feature>
<sequence length="138" mass="15613">MPVVRIGIKGLTFDAATFTAGEQSKCYNLHGHTYSVDVEVEGEINEETGMVMDFLVLKRIAKSIIDEYDHVVIIPRKYEGSVELRGPFKSVIKYIDKPQDTAEYLALDIAEKLFNALKMKIKVTVYEGNDKYASVEYP</sequence>
<feature type="binding site" evidence="5">
    <location>
        <position position="32"/>
    </location>
    <ligand>
        <name>Zn(2+)</name>
        <dbReference type="ChEBI" id="CHEBI:29105"/>
    </ligand>
</feature>
<evidence type="ECO:0000313" key="6">
    <source>
        <dbReference type="EMBL" id="HDS10594.1"/>
    </source>
</evidence>
<accession>A0A7C1E4I2</accession>
<dbReference type="PANTHER" id="PTHR12589:SF7">
    <property type="entry name" value="6-PYRUVOYL TETRAHYDROBIOPTERIN SYNTHASE"/>
    <property type="match status" value="1"/>
</dbReference>
<feature type="active site" description="Proton acceptor" evidence="4">
    <location>
        <position position="26"/>
    </location>
</feature>
<dbReference type="GO" id="GO:0016829">
    <property type="term" value="F:lyase activity"/>
    <property type="evidence" value="ECO:0007669"/>
    <property type="project" value="UniProtKB-KW"/>
</dbReference>
<evidence type="ECO:0000256" key="5">
    <source>
        <dbReference type="PIRSR" id="PIRSR006113-2"/>
    </source>
</evidence>
<evidence type="ECO:0000256" key="3">
    <source>
        <dbReference type="ARBA" id="ARBA00023239"/>
    </source>
</evidence>
<dbReference type="Pfam" id="PF01242">
    <property type="entry name" value="PTPS"/>
    <property type="match status" value="1"/>
</dbReference>
<name>A0A7C1E4I2_9CREN</name>
<protein>
    <submittedName>
        <fullName evidence="6">6-carboxytetrahydropterin synthase</fullName>
    </submittedName>
</protein>
<evidence type="ECO:0000256" key="4">
    <source>
        <dbReference type="PIRSR" id="PIRSR006113-1"/>
    </source>
</evidence>
<evidence type="ECO:0000256" key="1">
    <source>
        <dbReference type="ARBA" id="ARBA00022723"/>
    </source>
</evidence>
<comment type="caution">
    <text evidence="6">The sequence shown here is derived from an EMBL/GenBank/DDBJ whole genome shotgun (WGS) entry which is preliminary data.</text>
</comment>
<dbReference type="Gene3D" id="3.30.479.10">
    <property type="entry name" value="6-pyruvoyl tetrahydropterin synthase/QueD"/>
    <property type="match status" value="1"/>
</dbReference>
<dbReference type="InterPro" id="IPR038418">
    <property type="entry name" value="6-PTP_synth/QueD_sf"/>
</dbReference>
<proteinExistence type="predicted"/>
<organism evidence="6">
    <name type="scientific">Fervidicoccus fontis</name>
    <dbReference type="NCBI Taxonomy" id="683846"/>
    <lineage>
        <taxon>Archaea</taxon>
        <taxon>Thermoproteota</taxon>
        <taxon>Thermoprotei</taxon>
        <taxon>Fervidicoccales</taxon>
        <taxon>Fervidicoccaceae</taxon>
        <taxon>Fervidicoccus</taxon>
    </lineage>
</organism>
<dbReference type="PANTHER" id="PTHR12589">
    <property type="entry name" value="PYRUVOYL TETRAHYDROBIOPTERIN SYNTHASE"/>
    <property type="match status" value="1"/>
</dbReference>
<feature type="active site" description="Charge relay system" evidence="4">
    <location>
        <position position="127"/>
    </location>
</feature>
<dbReference type="SUPFAM" id="SSF55620">
    <property type="entry name" value="Tetrahydrobiopterin biosynthesis enzymes-like"/>
    <property type="match status" value="1"/>
</dbReference>
<feature type="active site" description="Charge relay system" evidence="4">
    <location>
        <position position="70"/>
    </location>
</feature>
<keyword evidence="2 5" id="KW-0862">Zinc</keyword>
<dbReference type="InterPro" id="IPR007115">
    <property type="entry name" value="6-PTP_synth/QueD"/>
</dbReference>
<dbReference type="PIRSF" id="PIRSF006113">
    <property type="entry name" value="PTP_synth"/>
    <property type="match status" value="1"/>
</dbReference>
<dbReference type="GO" id="GO:0046872">
    <property type="term" value="F:metal ion binding"/>
    <property type="evidence" value="ECO:0007669"/>
    <property type="project" value="UniProtKB-KW"/>
</dbReference>
<evidence type="ECO:0000256" key="2">
    <source>
        <dbReference type="ARBA" id="ARBA00022833"/>
    </source>
</evidence>
<keyword evidence="3" id="KW-0456">Lyase</keyword>
<comment type="cofactor">
    <cofactor evidence="5">
        <name>Zn(2+)</name>
        <dbReference type="ChEBI" id="CHEBI:29105"/>
    </cofactor>
    <text evidence="5">Binds 1 zinc ion per subunit.</text>
</comment>
<dbReference type="EMBL" id="DSDY01000100">
    <property type="protein sequence ID" value="HDS10594.1"/>
    <property type="molecule type" value="Genomic_DNA"/>
</dbReference>
<gene>
    <name evidence="6" type="ORF">ENO04_03100</name>
</gene>
<dbReference type="AlphaFoldDB" id="A0A7C1E4I2"/>
<keyword evidence="1 5" id="KW-0479">Metal-binding</keyword>